<gene>
    <name evidence="7" type="ORF">PKB_3500</name>
</gene>
<dbReference type="EMBL" id="HG322950">
    <property type="protein sequence ID" value="CDF84843.1"/>
    <property type="molecule type" value="Genomic_DNA"/>
</dbReference>
<dbReference type="Pfam" id="PF01810">
    <property type="entry name" value="LysE"/>
    <property type="match status" value="1"/>
</dbReference>
<organism evidence="7 8">
    <name type="scientific">Pseudomonas knackmussii (strain DSM 6978 / CCUG 54928 / LMG 23759 / B13)</name>
    <dbReference type="NCBI Taxonomy" id="1301098"/>
    <lineage>
        <taxon>Bacteria</taxon>
        <taxon>Pseudomonadati</taxon>
        <taxon>Pseudomonadota</taxon>
        <taxon>Gammaproteobacteria</taxon>
        <taxon>Pseudomonadales</taxon>
        <taxon>Pseudomonadaceae</taxon>
        <taxon>Pseudomonas</taxon>
    </lineage>
</organism>
<dbReference type="eggNOG" id="COG1280">
    <property type="taxonomic scope" value="Bacteria"/>
</dbReference>
<dbReference type="RefSeq" id="WP_043253339.1">
    <property type="nucleotide sequence ID" value="NZ_HG322950.1"/>
</dbReference>
<dbReference type="HOGENOM" id="CLU_079569_1_3_6"/>
<evidence type="ECO:0000256" key="1">
    <source>
        <dbReference type="ARBA" id="ARBA00004651"/>
    </source>
</evidence>
<keyword evidence="5 6" id="KW-0472">Membrane</keyword>
<reference evidence="7 8" key="1">
    <citation type="submission" date="2013-03" db="EMBL/GenBank/DDBJ databases">
        <authorList>
            <person name="Linke B."/>
        </authorList>
    </citation>
    <scope>NUCLEOTIDE SEQUENCE [LARGE SCALE GENOMIC DNA]</scope>
    <source>
        <strain evidence="7 8">B13</strain>
    </source>
</reference>
<dbReference type="PANTHER" id="PTHR30086:SF20">
    <property type="entry name" value="ARGININE EXPORTER PROTEIN ARGO-RELATED"/>
    <property type="match status" value="1"/>
</dbReference>
<evidence type="ECO:0000256" key="6">
    <source>
        <dbReference type="SAM" id="Phobius"/>
    </source>
</evidence>
<dbReference type="Proteomes" id="UP000025241">
    <property type="component" value="Chromosome I"/>
</dbReference>
<feature type="transmembrane region" description="Helical" evidence="6">
    <location>
        <begin position="43"/>
        <end position="68"/>
    </location>
</feature>
<keyword evidence="8" id="KW-1185">Reference proteome</keyword>
<dbReference type="GO" id="GO:0005886">
    <property type="term" value="C:plasma membrane"/>
    <property type="evidence" value="ECO:0007669"/>
    <property type="project" value="UniProtKB-SubCell"/>
</dbReference>
<proteinExistence type="predicted"/>
<evidence type="ECO:0000256" key="3">
    <source>
        <dbReference type="ARBA" id="ARBA00022692"/>
    </source>
</evidence>
<accession>A0A024HK70</accession>
<feature type="transmembrane region" description="Helical" evidence="6">
    <location>
        <begin position="75"/>
        <end position="93"/>
    </location>
</feature>
<keyword evidence="2" id="KW-1003">Cell membrane</keyword>
<dbReference type="InterPro" id="IPR001123">
    <property type="entry name" value="LeuE-type"/>
</dbReference>
<dbReference type="GO" id="GO:0033228">
    <property type="term" value="P:cysteine export across plasma membrane"/>
    <property type="evidence" value="ECO:0007669"/>
    <property type="project" value="TreeGrafter"/>
</dbReference>
<dbReference type="KEGG" id="pkc:PKB_3500"/>
<evidence type="ECO:0000256" key="2">
    <source>
        <dbReference type="ARBA" id="ARBA00022475"/>
    </source>
</evidence>
<comment type="subcellular location">
    <subcellularLocation>
        <location evidence="1">Cell membrane</location>
        <topology evidence="1">Multi-pass membrane protein</topology>
    </subcellularLocation>
</comment>
<dbReference type="GO" id="GO:0015171">
    <property type="term" value="F:amino acid transmembrane transporter activity"/>
    <property type="evidence" value="ECO:0007669"/>
    <property type="project" value="TreeGrafter"/>
</dbReference>
<name>A0A024HK70_PSEKB</name>
<evidence type="ECO:0000313" key="7">
    <source>
        <dbReference type="EMBL" id="CDF84843.1"/>
    </source>
</evidence>
<keyword evidence="3 6" id="KW-0812">Transmembrane</keyword>
<dbReference type="AlphaFoldDB" id="A0A024HK70"/>
<keyword evidence="4 6" id="KW-1133">Transmembrane helix</keyword>
<evidence type="ECO:0000256" key="4">
    <source>
        <dbReference type="ARBA" id="ARBA00022989"/>
    </source>
</evidence>
<evidence type="ECO:0000256" key="5">
    <source>
        <dbReference type="ARBA" id="ARBA00023136"/>
    </source>
</evidence>
<dbReference type="PANTHER" id="PTHR30086">
    <property type="entry name" value="ARGININE EXPORTER PROTEIN ARGO"/>
    <property type="match status" value="1"/>
</dbReference>
<dbReference type="PATRIC" id="fig|1301098.3.peg.3519"/>
<dbReference type="OrthoDB" id="9812084at2"/>
<protein>
    <submittedName>
        <fullName evidence="7">Translocator protein, LysE family</fullName>
    </submittedName>
</protein>
<reference evidence="7 8" key="2">
    <citation type="submission" date="2014-05" db="EMBL/GenBank/DDBJ databases">
        <title>Genome sequence of the 3-chlorobenzoate degrading bacterium Pseudomonas knackmussii B13 shows multiple evidence for horizontal gene transfer.</title>
        <authorList>
            <person name="Miyazaki R."/>
            <person name="Bertelli C."/>
            <person name="Falquet L."/>
            <person name="Robinson-Rechavi M."/>
            <person name="Gharib W."/>
            <person name="Roy S."/>
            <person name="Van der Meer J.R."/>
        </authorList>
    </citation>
    <scope>NUCLEOTIDE SEQUENCE [LARGE SCALE GENOMIC DNA]</scope>
    <source>
        <strain evidence="7 8">B13</strain>
    </source>
</reference>
<dbReference type="STRING" id="1301098.PKB_3500"/>
<evidence type="ECO:0000313" key="8">
    <source>
        <dbReference type="Proteomes" id="UP000025241"/>
    </source>
</evidence>
<sequence length="202" mass="21542">MIPALQQWLPFLLFAFVAAITPGPTNLLIFSNSARHGWRAALPIILGGCVGAALMVLLVGCGVGELLVRLPQVQGVMAAAGVLWLTWLAWQIWNSPLKGLEGGEPTRRMGLFDALSLQLVNPKNWTVGLAVIGVYAGHGDDRLLRVQLMALLFFLVGVPCLLAWAGLGAGSARLLRSPHALQRMNRGLALILLVSAWAGVLA</sequence>
<feature type="transmembrane region" description="Helical" evidence="6">
    <location>
        <begin position="148"/>
        <end position="172"/>
    </location>
</feature>
<feature type="transmembrane region" description="Helical" evidence="6">
    <location>
        <begin position="184"/>
        <end position="201"/>
    </location>
</feature>